<dbReference type="PANTHER" id="PTHR10744:SF1">
    <property type="entry name" value="SMALL RIBOSOMAL SUBUNIT PROTEIN US17M"/>
    <property type="match status" value="1"/>
</dbReference>
<dbReference type="NCBIfam" id="NF004123">
    <property type="entry name" value="PRK05610.1"/>
    <property type="match status" value="1"/>
</dbReference>
<dbReference type="EMBL" id="MHJM01000002">
    <property type="protein sequence ID" value="OGY68352.1"/>
    <property type="molecule type" value="Genomic_DNA"/>
</dbReference>
<dbReference type="GO" id="GO:0006412">
    <property type="term" value="P:translation"/>
    <property type="evidence" value="ECO:0007669"/>
    <property type="project" value="InterPro"/>
</dbReference>
<evidence type="ECO:0000256" key="3">
    <source>
        <dbReference type="ARBA" id="ARBA00023274"/>
    </source>
</evidence>
<dbReference type="SUPFAM" id="SSF50249">
    <property type="entry name" value="Nucleic acid-binding proteins"/>
    <property type="match status" value="1"/>
</dbReference>
<evidence type="ECO:0000313" key="7">
    <source>
        <dbReference type="Proteomes" id="UP000176284"/>
    </source>
</evidence>
<dbReference type="STRING" id="1798410.A3H63_02885"/>
<dbReference type="PROSITE" id="PS00056">
    <property type="entry name" value="RIBOSOMAL_S17"/>
    <property type="match status" value="1"/>
</dbReference>
<sequence length="63" mass="7424">MQKTVVVAITRTRIHSKYRKGFKLTTRFKAHDENNEYHVGDAVIIQETRPVSKEKRWRVIGKA</sequence>
<keyword evidence="5" id="KW-0699">rRNA-binding</keyword>
<protein>
    <recommendedName>
        <fullName evidence="5">30S ribosomal protein S17</fullName>
    </recommendedName>
</protein>
<evidence type="ECO:0000256" key="1">
    <source>
        <dbReference type="ARBA" id="ARBA00010254"/>
    </source>
</evidence>
<accession>A0A1G1ZUU1</accession>
<keyword evidence="2 4" id="KW-0689">Ribosomal protein</keyword>
<evidence type="ECO:0000256" key="4">
    <source>
        <dbReference type="RuleBase" id="RU003872"/>
    </source>
</evidence>
<dbReference type="Gene3D" id="2.40.50.140">
    <property type="entry name" value="Nucleic acid-binding proteins"/>
    <property type="match status" value="1"/>
</dbReference>
<evidence type="ECO:0000256" key="2">
    <source>
        <dbReference type="ARBA" id="ARBA00022980"/>
    </source>
</evidence>
<evidence type="ECO:0000313" key="6">
    <source>
        <dbReference type="EMBL" id="OGY68352.1"/>
    </source>
</evidence>
<gene>
    <name evidence="6" type="ORF">A3H63_02885</name>
</gene>
<dbReference type="PRINTS" id="PR00973">
    <property type="entry name" value="RIBOSOMALS17"/>
</dbReference>
<dbReference type="GO" id="GO:0003735">
    <property type="term" value="F:structural constituent of ribosome"/>
    <property type="evidence" value="ECO:0007669"/>
    <property type="project" value="InterPro"/>
</dbReference>
<dbReference type="PANTHER" id="PTHR10744">
    <property type="entry name" value="40S RIBOSOMAL PROTEIN S11 FAMILY MEMBER"/>
    <property type="match status" value="1"/>
</dbReference>
<dbReference type="InterPro" id="IPR000266">
    <property type="entry name" value="Ribosomal_uS17"/>
</dbReference>
<dbReference type="CDD" id="cd00364">
    <property type="entry name" value="Ribosomal_uS17"/>
    <property type="match status" value="1"/>
</dbReference>
<proteinExistence type="inferred from homology"/>
<keyword evidence="5" id="KW-0694">RNA-binding</keyword>
<dbReference type="InterPro" id="IPR019979">
    <property type="entry name" value="Ribosomal_uS17_CS"/>
</dbReference>
<dbReference type="InterPro" id="IPR012340">
    <property type="entry name" value="NA-bd_OB-fold"/>
</dbReference>
<name>A0A1G1ZUU1_9BACT</name>
<comment type="similarity">
    <text evidence="1 4">Belongs to the universal ribosomal protein uS17 family.</text>
</comment>
<keyword evidence="3 4" id="KW-0687">Ribonucleoprotein</keyword>
<dbReference type="GO" id="GO:0022627">
    <property type="term" value="C:cytosolic small ribosomal subunit"/>
    <property type="evidence" value="ECO:0007669"/>
    <property type="project" value="TreeGrafter"/>
</dbReference>
<dbReference type="Pfam" id="PF00366">
    <property type="entry name" value="Ribosomal_S17"/>
    <property type="match status" value="1"/>
</dbReference>
<reference evidence="6 7" key="1">
    <citation type="journal article" date="2016" name="Nat. Commun.">
        <title>Thousands of microbial genomes shed light on interconnected biogeochemical processes in an aquifer system.</title>
        <authorList>
            <person name="Anantharaman K."/>
            <person name="Brown C.T."/>
            <person name="Hug L.A."/>
            <person name="Sharon I."/>
            <person name="Castelle C.J."/>
            <person name="Probst A.J."/>
            <person name="Thomas B.C."/>
            <person name="Singh A."/>
            <person name="Wilkins M.J."/>
            <person name="Karaoz U."/>
            <person name="Brodie E.L."/>
            <person name="Williams K.H."/>
            <person name="Hubbard S.S."/>
            <person name="Banfield J.F."/>
        </authorList>
    </citation>
    <scope>NUCLEOTIDE SEQUENCE [LARGE SCALE GENOMIC DNA]</scope>
</reference>
<dbReference type="AlphaFoldDB" id="A0A1G1ZUU1"/>
<evidence type="ECO:0000256" key="5">
    <source>
        <dbReference type="RuleBase" id="RU003873"/>
    </source>
</evidence>
<comment type="function">
    <text evidence="5">One of the primary rRNA binding proteins, it binds specifically to the 5'-end of 16S ribosomal.</text>
</comment>
<dbReference type="Proteomes" id="UP000176284">
    <property type="component" value="Unassembled WGS sequence"/>
</dbReference>
<organism evidence="6 7">
    <name type="scientific">Candidatus Harrisonbacteria bacterium RIFCSPLOWO2_02_FULL_45_10c</name>
    <dbReference type="NCBI Taxonomy" id="1798410"/>
    <lineage>
        <taxon>Bacteria</taxon>
        <taxon>Candidatus Harrisoniibacteriota</taxon>
    </lineage>
</organism>
<comment type="caution">
    <text evidence="6">The sequence shown here is derived from an EMBL/GenBank/DDBJ whole genome shotgun (WGS) entry which is preliminary data.</text>
</comment>
<dbReference type="GO" id="GO:0019843">
    <property type="term" value="F:rRNA binding"/>
    <property type="evidence" value="ECO:0007669"/>
    <property type="project" value="UniProtKB-KW"/>
</dbReference>